<gene>
    <name evidence="1" type="ORF">SKP52_08120</name>
</gene>
<evidence type="ECO:0000313" key="2">
    <source>
        <dbReference type="Proteomes" id="UP000030907"/>
    </source>
</evidence>
<sequence length="141" mass="14551">MSFSAQAQSFSGNANGSNGHANLEQSLNVTCDVTFDGTVTSSTTVAISSPDIAPGDFSCIFVVPQGTWSAATVPGDATKVDITMGANTIANDPCYGTVRGDWNNSTKVLTITNKTLPPIDPAGDICTIHDAQISIPNLDLS</sequence>
<dbReference type="HOGENOM" id="CLU_1824076_0_0_5"/>
<evidence type="ECO:0000313" key="1">
    <source>
        <dbReference type="EMBL" id="AJA08543.1"/>
    </source>
</evidence>
<accession>A0A0A7PH32</accession>
<name>A0A0A7PH32_9SPHN</name>
<protein>
    <submittedName>
        <fullName evidence="1">Uncharacterized protein</fullName>
    </submittedName>
</protein>
<dbReference type="AlphaFoldDB" id="A0A0A7PH32"/>
<keyword evidence="2" id="KW-1185">Reference proteome</keyword>
<dbReference type="OrthoDB" id="7448238at2"/>
<dbReference type="Proteomes" id="UP000030907">
    <property type="component" value="Chromosome"/>
</dbReference>
<dbReference type="KEGG" id="sphk:SKP52_08120"/>
<reference evidence="1 2" key="1">
    <citation type="journal article" date="2015" name="Int. J. Syst. Evol. Microbiol.">
        <title>Description of Sphingopyxis fribergensis sp. nov. - a soil bacterium with the ability to degrade styrene and phenylacetic acid.</title>
        <authorList>
            <person name="Oelschlagel M."/>
            <person name="Ruckert C."/>
            <person name="Kalinowski J."/>
            <person name="Schmidt G."/>
            <person name="Schlomann M."/>
            <person name="Tischler D."/>
        </authorList>
    </citation>
    <scope>NUCLEOTIDE SEQUENCE [LARGE SCALE GENOMIC DNA]</scope>
    <source>
        <strain evidence="1 2">Kp5.2</strain>
    </source>
</reference>
<organism evidence="1 2">
    <name type="scientific">Sphingopyxis fribergensis</name>
    <dbReference type="NCBI Taxonomy" id="1515612"/>
    <lineage>
        <taxon>Bacteria</taxon>
        <taxon>Pseudomonadati</taxon>
        <taxon>Pseudomonadota</taxon>
        <taxon>Alphaproteobacteria</taxon>
        <taxon>Sphingomonadales</taxon>
        <taxon>Sphingomonadaceae</taxon>
        <taxon>Sphingopyxis</taxon>
    </lineage>
</organism>
<proteinExistence type="predicted"/>
<dbReference type="RefSeq" id="WP_039573678.1">
    <property type="nucleotide sequence ID" value="NZ_CP009122.1"/>
</dbReference>
<dbReference type="EMBL" id="CP009122">
    <property type="protein sequence ID" value="AJA08543.1"/>
    <property type="molecule type" value="Genomic_DNA"/>
</dbReference>